<keyword evidence="1" id="KW-0560">Oxidoreductase</keyword>
<evidence type="ECO:0000313" key="2">
    <source>
        <dbReference type="EMBL" id="GAH08174.1"/>
    </source>
</evidence>
<evidence type="ECO:0000256" key="1">
    <source>
        <dbReference type="ARBA" id="ARBA00023002"/>
    </source>
</evidence>
<organism evidence="2">
    <name type="scientific">marine sediment metagenome</name>
    <dbReference type="NCBI Taxonomy" id="412755"/>
    <lineage>
        <taxon>unclassified sequences</taxon>
        <taxon>metagenomes</taxon>
        <taxon>ecological metagenomes</taxon>
    </lineage>
</organism>
<gene>
    <name evidence="2" type="ORF">S01H4_59408</name>
</gene>
<dbReference type="PRINTS" id="PR00081">
    <property type="entry name" value="GDHRDH"/>
</dbReference>
<dbReference type="PROSITE" id="PS00061">
    <property type="entry name" value="ADH_SHORT"/>
    <property type="match status" value="1"/>
</dbReference>
<name>X1DT82_9ZZZZ</name>
<dbReference type="EMBL" id="BART01034832">
    <property type="protein sequence ID" value="GAH08174.1"/>
    <property type="molecule type" value="Genomic_DNA"/>
</dbReference>
<reference evidence="2" key="1">
    <citation type="journal article" date="2014" name="Front. Microbiol.">
        <title>High frequency of phylogenetically diverse reductive dehalogenase-homologous genes in deep subseafloor sedimentary metagenomes.</title>
        <authorList>
            <person name="Kawai M."/>
            <person name="Futagami T."/>
            <person name="Toyoda A."/>
            <person name="Takaki Y."/>
            <person name="Nishi S."/>
            <person name="Hori S."/>
            <person name="Arai W."/>
            <person name="Tsubouchi T."/>
            <person name="Morono Y."/>
            <person name="Uchiyama I."/>
            <person name="Ito T."/>
            <person name="Fujiyama A."/>
            <person name="Inagaki F."/>
            <person name="Takami H."/>
        </authorList>
    </citation>
    <scope>NUCLEOTIDE SEQUENCE</scope>
    <source>
        <strain evidence="2">Expedition CK06-06</strain>
    </source>
</reference>
<dbReference type="InterPro" id="IPR002347">
    <property type="entry name" value="SDR_fam"/>
</dbReference>
<dbReference type="InterPro" id="IPR036291">
    <property type="entry name" value="NAD(P)-bd_dom_sf"/>
</dbReference>
<dbReference type="GO" id="GO:0016491">
    <property type="term" value="F:oxidoreductase activity"/>
    <property type="evidence" value="ECO:0007669"/>
    <property type="project" value="UniProtKB-KW"/>
</dbReference>
<dbReference type="InterPro" id="IPR020904">
    <property type="entry name" value="Sc_DH/Rdtase_CS"/>
</dbReference>
<sequence>MLCNLLFDTLKNSAPARIVNVASSIQAKSIDFDDLDGEEHYGQIKAYAQSKLAVVLFTYEFARRTNGTGVSVNCLHPGYVKTNMIRNFRPFVKYFYHLIGLFMRTPKRGAKTSVYLASTPDMYGATGKYFKNR</sequence>
<accession>X1DT82</accession>
<feature type="non-terminal residue" evidence="2">
    <location>
        <position position="133"/>
    </location>
</feature>
<dbReference type="AlphaFoldDB" id="X1DT82"/>
<dbReference type="Pfam" id="PF00106">
    <property type="entry name" value="adh_short"/>
    <property type="match status" value="1"/>
</dbReference>
<dbReference type="PANTHER" id="PTHR43157">
    <property type="entry name" value="PHOSPHATIDYLINOSITOL-GLYCAN BIOSYNTHESIS CLASS F PROTEIN-RELATED"/>
    <property type="match status" value="1"/>
</dbReference>
<dbReference type="Gene3D" id="3.40.50.720">
    <property type="entry name" value="NAD(P)-binding Rossmann-like Domain"/>
    <property type="match status" value="1"/>
</dbReference>
<proteinExistence type="predicted"/>
<evidence type="ECO:0008006" key="3">
    <source>
        <dbReference type="Google" id="ProtNLM"/>
    </source>
</evidence>
<protein>
    <recommendedName>
        <fullName evidence="3">Short-chain dehydrogenase/reductase SDR</fullName>
    </recommendedName>
</protein>
<comment type="caution">
    <text evidence="2">The sequence shown here is derived from an EMBL/GenBank/DDBJ whole genome shotgun (WGS) entry which is preliminary data.</text>
</comment>
<dbReference type="SUPFAM" id="SSF51735">
    <property type="entry name" value="NAD(P)-binding Rossmann-fold domains"/>
    <property type="match status" value="1"/>
</dbReference>
<dbReference type="PANTHER" id="PTHR43157:SF31">
    <property type="entry name" value="PHOSPHATIDYLINOSITOL-GLYCAN BIOSYNTHESIS CLASS F PROTEIN"/>
    <property type="match status" value="1"/>
</dbReference>